<accession>A0A7W6UNY7</accession>
<evidence type="ECO:0000313" key="2">
    <source>
        <dbReference type="Proteomes" id="UP000533724"/>
    </source>
</evidence>
<proteinExistence type="predicted"/>
<sequence length="55" mass="6595">MKRFKSARHLQRFVSVHDPIVNLFNVPRHDIPSTHHRELRATAMQAWRQIARHAE</sequence>
<evidence type="ECO:0000313" key="1">
    <source>
        <dbReference type="EMBL" id="MBB4441640.1"/>
    </source>
</evidence>
<dbReference type="AlphaFoldDB" id="A0A7W6UNY7"/>
<comment type="caution">
    <text evidence="1">The sequence shown here is derived from an EMBL/GenBank/DDBJ whole genome shotgun (WGS) entry which is preliminary data.</text>
</comment>
<protein>
    <submittedName>
        <fullName evidence="1">Transposase-like protein</fullName>
    </submittedName>
</protein>
<name>A0A7W6UNY7_9HYPH</name>
<gene>
    <name evidence="1" type="ORF">GGE15_004929</name>
</gene>
<organism evidence="1 2">
    <name type="scientific">Rhizobium esperanzae</name>
    <dbReference type="NCBI Taxonomy" id="1967781"/>
    <lineage>
        <taxon>Bacteria</taxon>
        <taxon>Pseudomonadati</taxon>
        <taxon>Pseudomonadota</taxon>
        <taxon>Alphaproteobacteria</taxon>
        <taxon>Hyphomicrobiales</taxon>
        <taxon>Rhizobiaceae</taxon>
        <taxon>Rhizobium/Agrobacterium group</taxon>
        <taxon>Rhizobium</taxon>
    </lineage>
</organism>
<dbReference type="EMBL" id="JACIHI010000012">
    <property type="protein sequence ID" value="MBB4441640.1"/>
    <property type="molecule type" value="Genomic_DNA"/>
</dbReference>
<dbReference type="Proteomes" id="UP000533724">
    <property type="component" value="Unassembled WGS sequence"/>
</dbReference>
<reference evidence="1 2" key="1">
    <citation type="submission" date="2020-08" db="EMBL/GenBank/DDBJ databases">
        <title>Genomic Encyclopedia of Type Strains, Phase IV (KMG-V): Genome sequencing to study the core and pangenomes of soil and plant-associated prokaryotes.</title>
        <authorList>
            <person name="Whitman W."/>
        </authorList>
    </citation>
    <scope>NUCLEOTIDE SEQUENCE [LARGE SCALE GENOMIC DNA]</scope>
    <source>
        <strain evidence="1 2">SEMIA 414</strain>
    </source>
</reference>